<sequence length="242" mass="25908">MNTITNVKLKQLSLSVAMTFSASGAIALVATLPAQAFPIIYNPTPTVTMNTGSFSPNFGALVNIANGNGLIGGGNDLQKFHLGSGDANFFSAVLSGGATPADVNFDFNFGRSVFLDTLALWNYNFSNRVATDRGIRDFTLILSNKPDFSKPVYVSPTFILPEGTAIPRPASFFFFPTIKAQYARIDVATNWSATSLNLIGLSEVRFAQSQPVPEPLTLLGVSSAVGFGTLFKRKLHSKNQKG</sequence>
<dbReference type="OrthoDB" id="426322at2"/>
<evidence type="ECO:0000313" key="2">
    <source>
        <dbReference type="EMBL" id="ACK70602.1"/>
    </source>
</evidence>
<keyword evidence="3" id="KW-1185">Reference proteome</keyword>
<feature type="signal peptide" evidence="1">
    <location>
        <begin position="1"/>
        <end position="36"/>
    </location>
</feature>
<keyword evidence="1" id="KW-0732">Signal</keyword>
<dbReference type="NCBIfam" id="TIGR04155">
    <property type="entry name" value="cyano_PEP"/>
    <property type="match status" value="1"/>
</dbReference>
<feature type="chain" id="PRO_5002856176" description="PEP-CTERM protein-sorting domain-containing protein" evidence="1">
    <location>
        <begin position="37"/>
        <end position="242"/>
    </location>
</feature>
<dbReference type="eggNOG" id="ENOG50342PK">
    <property type="taxonomic scope" value="Bacteria"/>
</dbReference>
<evidence type="ECO:0000256" key="1">
    <source>
        <dbReference type="SAM" id="SignalP"/>
    </source>
</evidence>
<dbReference type="RefSeq" id="WP_015954208.1">
    <property type="nucleotide sequence ID" value="NC_011729.1"/>
</dbReference>
<evidence type="ECO:0000313" key="3">
    <source>
        <dbReference type="Proteomes" id="UP000002384"/>
    </source>
</evidence>
<protein>
    <recommendedName>
        <fullName evidence="4">PEP-CTERM protein-sorting domain-containing protein</fullName>
    </recommendedName>
</protein>
<dbReference type="KEGG" id="cyc:PCC7424_2180"/>
<dbReference type="AlphaFoldDB" id="B7KGD1"/>
<dbReference type="STRING" id="65393.PCC7424_2180"/>
<dbReference type="EMBL" id="CP001291">
    <property type="protein sequence ID" value="ACK70602.1"/>
    <property type="molecule type" value="Genomic_DNA"/>
</dbReference>
<organism evidence="2 3">
    <name type="scientific">Gloeothece citriformis (strain PCC 7424)</name>
    <name type="common">Cyanothece sp. (strain PCC 7424)</name>
    <dbReference type="NCBI Taxonomy" id="65393"/>
    <lineage>
        <taxon>Bacteria</taxon>
        <taxon>Bacillati</taxon>
        <taxon>Cyanobacteriota</taxon>
        <taxon>Cyanophyceae</taxon>
        <taxon>Oscillatoriophycideae</taxon>
        <taxon>Chroococcales</taxon>
        <taxon>Aphanothecaceae</taxon>
        <taxon>Gloeothece</taxon>
        <taxon>Gloeothece citriformis</taxon>
    </lineage>
</organism>
<accession>B7KGD1</accession>
<dbReference type="HOGENOM" id="CLU_100148_0_0_3"/>
<dbReference type="InterPro" id="IPR026374">
    <property type="entry name" value="Cyano_PEP"/>
</dbReference>
<name>B7KGD1_GLOC7</name>
<proteinExistence type="predicted"/>
<gene>
    <name evidence="2" type="ordered locus">PCC7424_2180</name>
</gene>
<reference evidence="3" key="1">
    <citation type="journal article" date="2011" name="MBio">
        <title>Novel metabolic attributes of the genus Cyanothece, comprising a group of unicellular nitrogen-fixing Cyanobacteria.</title>
        <authorList>
            <person name="Bandyopadhyay A."/>
            <person name="Elvitigala T."/>
            <person name="Welsh E."/>
            <person name="Stockel J."/>
            <person name="Liberton M."/>
            <person name="Min H."/>
            <person name="Sherman L.A."/>
            <person name="Pakrasi H.B."/>
        </authorList>
    </citation>
    <scope>NUCLEOTIDE SEQUENCE [LARGE SCALE GENOMIC DNA]</scope>
    <source>
        <strain evidence="3">PCC 7424</strain>
    </source>
</reference>
<dbReference type="Proteomes" id="UP000002384">
    <property type="component" value="Chromosome"/>
</dbReference>
<evidence type="ECO:0008006" key="4">
    <source>
        <dbReference type="Google" id="ProtNLM"/>
    </source>
</evidence>